<evidence type="ECO:0000259" key="1">
    <source>
        <dbReference type="Pfam" id="PF01909"/>
    </source>
</evidence>
<dbReference type="Gene3D" id="3.30.460.10">
    <property type="entry name" value="Beta Polymerase, domain 2"/>
    <property type="match status" value="1"/>
</dbReference>
<sequence length="112" mass="12990">MYEQYQYLKNWRKYVKPVLKAIKEELGDAEVYLFGGVAKGKFTAASDLDIMVVIDKDLGDKEVRKLTLRIVDKAFSYGLPLDYPIDLHVVRPKDMWFYGKIKDKIKLSLGEV</sequence>
<name>A0A977KAS5_9CREN</name>
<evidence type="ECO:0000313" key="2">
    <source>
        <dbReference type="EMBL" id="UXD22208.1"/>
    </source>
</evidence>
<gene>
    <name evidence="2" type="ORF">IPA_02590</name>
</gene>
<dbReference type="EMBL" id="CP006868">
    <property type="protein sequence ID" value="UXD22208.1"/>
    <property type="molecule type" value="Genomic_DNA"/>
</dbReference>
<dbReference type="InterPro" id="IPR002934">
    <property type="entry name" value="Polymerase_NTP_transf_dom"/>
</dbReference>
<dbReference type="GO" id="GO:0016779">
    <property type="term" value="F:nucleotidyltransferase activity"/>
    <property type="evidence" value="ECO:0007669"/>
    <property type="project" value="InterPro"/>
</dbReference>
<accession>A0A977KAS5</accession>
<dbReference type="PANTHER" id="PTHR37030:SF3">
    <property type="entry name" value="POLYMERASE NUCLEOTIDYL TRANSFERASE DOMAIN-CONTAINING PROTEIN"/>
    <property type="match status" value="1"/>
</dbReference>
<dbReference type="AlphaFoldDB" id="A0A977KAS5"/>
<organism evidence="2 3">
    <name type="scientific">Ignicoccus pacificus DSM 13166</name>
    <dbReference type="NCBI Taxonomy" id="940294"/>
    <lineage>
        <taxon>Archaea</taxon>
        <taxon>Thermoproteota</taxon>
        <taxon>Thermoprotei</taxon>
        <taxon>Desulfurococcales</taxon>
        <taxon>Desulfurococcaceae</taxon>
        <taxon>Ignicoccus</taxon>
    </lineage>
</organism>
<dbReference type="PANTHER" id="PTHR37030">
    <property type="entry name" value="NUCLEOTIDYLTRANSFERASE"/>
    <property type="match status" value="1"/>
</dbReference>
<evidence type="ECO:0000313" key="3">
    <source>
        <dbReference type="Proteomes" id="UP001063698"/>
    </source>
</evidence>
<dbReference type="CDD" id="cd05403">
    <property type="entry name" value="NT_KNTase_like"/>
    <property type="match status" value="1"/>
</dbReference>
<proteinExistence type="predicted"/>
<feature type="domain" description="Polymerase nucleotidyl transferase" evidence="1">
    <location>
        <begin position="18"/>
        <end position="76"/>
    </location>
</feature>
<protein>
    <recommendedName>
        <fullName evidence="1">Polymerase nucleotidyl transferase domain-containing protein</fullName>
    </recommendedName>
</protein>
<dbReference type="Pfam" id="PF01909">
    <property type="entry name" value="NTP_transf_2"/>
    <property type="match status" value="1"/>
</dbReference>
<dbReference type="KEGG" id="ipc:IPA_02590"/>
<reference evidence="2" key="1">
    <citation type="submission" date="2013-11" db="EMBL/GenBank/DDBJ databases">
        <title>Comparative genomics of Ignicoccus.</title>
        <authorList>
            <person name="Podar M."/>
        </authorList>
    </citation>
    <scope>NUCLEOTIDE SEQUENCE</scope>
    <source>
        <strain evidence="2">DSM 13166</strain>
    </source>
</reference>
<dbReference type="SUPFAM" id="SSF81301">
    <property type="entry name" value="Nucleotidyltransferase"/>
    <property type="match status" value="1"/>
</dbReference>
<keyword evidence="3" id="KW-1185">Reference proteome</keyword>
<dbReference type="InterPro" id="IPR043519">
    <property type="entry name" value="NT_sf"/>
</dbReference>
<dbReference type="Proteomes" id="UP001063698">
    <property type="component" value="Chromosome"/>
</dbReference>